<dbReference type="PATRIC" id="fig|37919.13.peg.6972"/>
<dbReference type="InterPro" id="IPR018191">
    <property type="entry name" value="4-OT"/>
</dbReference>
<dbReference type="RefSeq" id="WP_005264727.1">
    <property type="nucleotide sequence ID" value="NZ_CAJUXZ010000001.1"/>
</dbReference>
<dbReference type="PANTHER" id="PTHR35530">
    <property type="entry name" value="TAUTOMERASE-RELATED"/>
    <property type="match status" value="1"/>
</dbReference>
<protein>
    <recommendedName>
        <fullName evidence="4">Tautomerase</fullName>
        <ecNumber evidence="4">5.3.2.-</ecNumber>
    </recommendedName>
</protein>
<accession>A0A1B1KFC5</accession>
<reference evidence="7" key="2">
    <citation type="submission" date="2022-12" db="EMBL/GenBank/DDBJ databases">
        <authorList>
            <person name="Krivoruchko A.V."/>
            <person name="Elkin A."/>
        </authorList>
    </citation>
    <scope>NUCLEOTIDE SEQUENCE</scope>
    <source>
        <strain evidence="7">IEGM 249</strain>
    </source>
</reference>
<dbReference type="EMBL" id="JAPWIS010000018">
    <property type="protein sequence ID" value="MCZ4587875.1"/>
    <property type="molecule type" value="Genomic_DNA"/>
</dbReference>
<evidence type="ECO:0000256" key="3">
    <source>
        <dbReference type="PIRSR" id="PIRSR618191-1"/>
    </source>
</evidence>
<reference evidence="6 9" key="1">
    <citation type="submission" date="2014-07" db="EMBL/GenBank/DDBJ databases">
        <authorList>
            <person name="Zhang J.E."/>
            <person name="Yang H."/>
            <person name="Guo J."/>
            <person name="Deng Z."/>
            <person name="Luo H."/>
            <person name="Luo M."/>
            <person name="Zhao B."/>
        </authorList>
    </citation>
    <scope>NUCLEOTIDE SEQUENCE [LARGE SCALE GENOMIC DNA]</scope>
    <source>
        <strain evidence="6 9">1CP</strain>
    </source>
</reference>
<evidence type="ECO:0000313" key="7">
    <source>
        <dbReference type="EMBL" id="MCZ4587875.1"/>
    </source>
</evidence>
<dbReference type="SUPFAM" id="SSF55331">
    <property type="entry name" value="Tautomerase/MIF"/>
    <property type="match status" value="1"/>
</dbReference>
<evidence type="ECO:0000313" key="10">
    <source>
        <dbReference type="Proteomes" id="UP001066327"/>
    </source>
</evidence>
<reference evidence="8" key="3">
    <citation type="submission" date="2023-07" db="EMBL/GenBank/DDBJ databases">
        <title>Genomic analysis of Rhodococcus opacus VOC-14 with glycol ethers degradation activity.</title>
        <authorList>
            <person name="Narkevich D.A."/>
            <person name="Hlushen A.M."/>
            <person name="Akhremchuk A.E."/>
            <person name="Sikolenko M.A."/>
            <person name="Valentovich L.N."/>
        </authorList>
    </citation>
    <scope>NUCLEOTIDE SEQUENCE</scope>
    <source>
        <strain evidence="8">VOC-14</strain>
    </source>
</reference>
<evidence type="ECO:0000313" key="8">
    <source>
        <dbReference type="EMBL" id="WLF47016.1"/>
    </source>
</evidence>
<dbReference type="Proteomes" id="UP001066327">
    <property type="component" value="Unassembled WGS sequence"/>
</dbReference>
<feature type="domain" description="4-oxalocrotonate tautomerase-like" evidence="5">
    <location>
        <begin position="2"/>
        <end position="60"/>
    </location>
</feature>
<evidence type="ECO:0000256" key="1">
    <source>
        <dbReference type="ARBA" id="ARBA00006723"/>
    </source>
</evidence>
<dbReference type="Pfam" id="PF01361">
    <property type="entry name" value="Tautomerase"/>
    <property type="match status" value="1"/>
</dbReference>
<feature type="active site" description="Proton acceptor; via imino nitrogen" evidence="3">
    <location>
        <position position="2"/>
    </location>
</feature>
<keyword evidence="10" id="KW-1185">Reference proteome</keyword>
<dbReference type="GO" id="GO:0016853">
    <property type="term" value="F:isomerase activity"/>
    <property type="evidence" value="ECO:0007669"/>
    <property type="project" value="UniProtKB-UniRule"/>
</dbReference>
<sequence length="66" mass="7064">MPLLHVTQTPGQSAEAKRELLKKLTAAYVDATGAKPASVWVTIEEVSKDDWAIGGETLTERASKPA</sequence>
<dbReference type="InterPro" id="IPR014347">
    <property type="entry name" value="Tautomerase/MIF_sf"/>
</dbReference>
<dbReference type="Proteomes" id="UP001231166">
    <property type="component" value="Chromosome"/>
</dbReference>
<proteinExistence type="inferred from homology"/>
<name>A0A1B1KFC5_RHOOP</name>
<dbReference type="AlphaFoldDB" id="A0A1B1KFC5"/>
<evidence type="ECO:0000256" key="4">
    <source>
        <dbReference type="RuleBase" id="RU362032"/>
    </source>
</evidence>
<evidence type="ECO:0000259" key="5">
    <source>
        <dbReference type="Pfam" id="PF01361"/>
    </source>
</evidence>
<evidence type="ECO:0000256" key="2">
    <source>
        <dbReference type="ARBA" id="ARBA00023235"/>
    </source>
</evidence>
<evidence type="ECO:0000313" key="9">
    <source>
        <dbReference type="Proteomes" id="UP000186108"/>
    </source>
</evidence>
<organism evidence="6 9">
    <name type="scientific">Rhodococcus opacus</name>
    <name type="common">Nocardia opaca</name>
    <dbReference type="NCBI Taxonomy" id="37919"/>
    <lineage>
        <taxon>Bacteria</taxon>
        <taxon>Bacillati</taxon>
        <taxon>Actinomycetota</taxon>
        <taxon>Actinomycetes</taxon>
        <taxon>Mycobacteriales</taxon>
        <taxon>Nocardiaceae</taxon>
        <taxon>Rhodococcus</taxon>
    </lineage>
</organism>
<dbReference type="Proteomes" id="UP000186108">
    <property type="component" value="Chromosome"/>
</dbReference>
<evidence type="ECO:0000313" key="6">
    <source>
        <dbReference type="EMBL" id="ANS31270.1"/>
    </source>
</evidence>
<dbReference type="InterPro" id="IPR004370">
    <property type="entry name" value="4-OT-like_dom"/>
</dbReference>
<gene>
    <name evidence="7" type="ORF">O4328_30005</name>
    <name evidence="8" type="ORF">Q5707_34985</name>
    <name evidence="6" type="ORF">R1CP_33235</name>
</gene>
<dbReference type="EC" id="5.3.2.-" evidence="4"/>
<dbReference type="PANTHER" id="PTHR35530:SF1">
    <property type="entry name" value="2-HYDROXYMUCONATE TAUTOMERASE"/>
    <property type="match status" value="1"/>
</dbReference>
<dbReference type="EMBL" id="CP130953">
    <property type="protein sequence ID" value="WLF47016.1"/>
    <property type="molecule type" value="Genomic_DNA"/>
</dbReference>
<dbReference type="Gene3D" id="3.30.429.10">
    <property type="entry name" value="Macrophage Migration Inhibitory Factor"/>
    <property type="match status" value="1"/>
</dbReference>
<comment type="similarity">
    <text evidence="1 4">Belongs to the 4-oxalocrotonate tautomerase family.</text>
</comment>
<dbReference type="EMBL" id="CP009111">
    <property type="protein sequence ID" value="ANS31270.1"/>
    <property type="molecule type" value="Genomic_DNA"/>
</dbReference>
<dbReference type="NCBIfam" id="TIGR00013">
    <property type="entry name" value="taut"/>
    <property type="match status" value="1"/>
</dbReference>
<keyword evidence="2 4" id="KW-0413">Isomerase</keyword>